<dbReference type="PANTHER" id="PTHR35146:SF1">
    <property type="entry name" value="UPF0178 PROTEIN YAII"/>
    <property type="match status" value="1"/>
</dbReference>
<sequence length="154" mass="16463">MTAINLILIDADACPVKSEIIEMALRRNIQAIFVAATYLRLTDHPLIKMFAAGDKFDAADDAIAEVARPGSVTITADILLAERIVKAGGAALDPRGREYTETSIGETVASRNLMHELRPGLDGMTGGQGSGQAPFGPKDRAAFKNALDRILSRK</sequence>
<evidence type="ECO:0000256" key="1">
    <source>
        <dbReference type="ARBA" id="ARBA00008522"/>
    </source>
</evidence>
<evidence type="ECO:0000256" key="2">
    <source>
        <dbReference type="HAMAP-Rule" id="MF_00489"/>
    </source>
</evidence>
<organism evidence="4 5">
    <name type="scientific">Jannaschia donghaensis</name>
    <dbReference type="NCBI Taxonomy" id="420998"/>
    <lineage>
        <taxon>Bacteria</taxon>
        <taxon>Pseudomonadati</taxon>
        <taxon>Pseudomonadota</taxon>
        <taxon>Alphaproteobacteria</taxon>
        <taxon>Rhodobacterales</taxon>
        <taxon>Roseobacteraceae</taxon>
        <taxon>Jannaschia</taxon>
    </lineage>
</organism>
<accession>A0A0M6YKX7</accession>
<dbReference type="AlphaFoldDB" id="A0A0M6YKX7"/>
<dbReference type="PANTHER" id="PTHR35146">
    <property type="entry name" value="UPF0178 PROTEIN YAII"/>
    <property type="match status" value="1"/>
</dbReference>
<feature type="region of interest" description="Disordered" evidence="3">
    <location>
        <begin position="120"/>
        <end position="139"/>
    </location>
</feature>
<protein>
    <recommendedName>
        <fullName evidence="2">UPF0178 protein JDO7802_03045</fullName>
    </recommendedName>
</protein>
<name>A0A0M6YKX7_9RHOB</name>
<dbReference type="STRING" id="420998.JDO7802_03045"/>
<dbReference type="EMBL" id="CXSU01000012">
    <property type="protein sequence ID" value="CTQ51011.1"/>
    <property type="molecule type" value="Genomic_DNA"/>
</dbReference>
<gene>
    <name evidence="4" type="ORF">JDO7802_03045</name>
</gene>
<dbReference type="RefSeq" id="WP_055086767.1">
    <property type="nucleotide sequence ID" value="NZ_CXSU01000012.1"/>
</dbReference>
<dbReference type="Proteomes" id="UP000049222">
    <property type="component" value="Unassembled WGS sequence"/>
</dbReference>
<keyword evidence="5" id="KW-1185">Reference proteome</keyword>
<dbReference type="OrthoDB" id="9798918at2"/>
<dbReference type="Pfam" id="PF02639">
    <property type="entry name" value="DUF188"/>
    <property type="match status" value="1"/>
</dbReference>
<evidence type="ECO:0000256" key="3">
    <source>
        <dbReference type="SAM" id="MobiDB-lite"/>
    </source>
</evidence>
<comment type="similarity">
    <text evidence="1 2">Belongs to the UPF0178 family.</text>
</comment>
<evidence type="ECO:0000313" key="5">
    <source>
        <dbReference type="Proteomes" id="UP000049222"/>
    </source>
</evidence>
<dbReference type="HAMAP" id="MF_00489">
    <property type="entry name" value="UPF0178"/>
    <property type="match status" value="1"/>
</dbReference>
<evidence type="ECO:0000313" key="4">
    <source>
        <dbReference type="EMBL" id="CTQ51011.1"/>
    </source>
</evidence>
<reference evidence="4 5" key="1">
    <citation type="submission" date="2015-07" db="EMBL/GenBank/DDBJ databases">
        <authorList>
            <person name="Noorani M."/>
        </authorList>
    </citation>
    <scope>NUCLEOTIDE SEQUENCE [LARGE SCALE GENOMIC DNA]</scope>
    <source>
        <strain evidence="4 5">CECT 7802</strain>
    </source>
</reference>
<proteinExistence type="inferred from homology"/>
<dbReference type="InterPro" id="IPR003791">
    <property type="entry name" value="UPF0178"/>
</dbReference>